<feature type="transmembrane region" description="Helical" evidence="1">
    <location>
        <begin position="36"/>
        <end position="57"/>
    </location>
</feature>
<protein>
    <recommendedName>
        <fullName evidence="3">SSD domain-containing protein</fullName>
    </recommendedName>
</protein>
<evidence type="ECO:0008006" key="3">
    <source>
        <dbReference type="Google" id="ProtNLM"/>
    </source>
</evidence>
<keyword evidence="1" id="KW-0472">Membrane</keyword>
<proteinExistence type="predicted"/>
<name>X1P7K7_9ZZZZ</name>
<evidence type="ECO:0000256" key="1">
    <source>
        <dbReference type="SAM" id="Phobius"/>
    </source>
</evidence>
<dbReference type="GO" id="GO:0005886">
    <property type="term" value="C:plasma membrane"/>
    <property type="evidence" value="ECO:0007669"/>
    <property type="project" value="TreeGrafter"/>
</dbReference>
<dbReference type="PANTHER" id="PTHR32063">
    <property type="match status" value="1"/>
</dbReference>
<feature type="transmembrane region" description="Helical" evidence="1">
    <location>
        <begin position="69"/>
        <end position="92"/>
    </location>
</feature>
<dbReference type="PANTHER" id="PTHR32063:SF24">
    <property type="entry name" value="CATION EFFLUX SYSTEM (ACRB_ACRD_ACRF FAMILY)"/>
    <property type="match status" value="1"/>
</dbReference>
<dbReference type="Gene3D" id="1.20.1640.10">
    <property type="entry name" value="Multidrug efflux transporter AcrB transmembrane domain"/>
    <property type="match status" value="2"/>
</dbReference>
<evidence type="ECO:0000313" key="2">
    <source>
        <dbReference type="EMBL" id="GAI26909.1"/>
    </source>
</evidence>
<accession>X1P7K7</accession>
<organism evidence="2">
    <name type="scientific">marine sediment metagenome</name>
    <dbReference type="NCBI Taxonomy" id="412755"/>
    <lineage>
        <taxon>unclassified sequences</taxon>
        <taxon>metagenomes</taxon>
        <taxon>ecological metagenomes</taxon>
    </lineage>
</organism>
<feature type="transmembrane region" description="Helical" evidence="1">
    <location>
        <begin position="104"/>
        <end position="121"/>
    </location>
</feature>
<dbReference type="EMBL" id="BARV01019076">
    <property type="protein sequence ID" value="GAI26909.1"/>
    <property type="molecule type" value="Genomic_DNA"/>
</dbReference>
<keyword evidence="1" id="KW-1133">Transmembrane helix</keyword>
<gene>
    <name evidence="2" type="ORF">S06H3_32130</name>
</gene>
<dbReference type="InterPro" id="IPR001036">
    <property type="entry name" value="Acrflvin-R"/>
</dbReference>
<sequence>MGIVVCENILRHLEKAPPDAPRLEVVHRAASEVGSAVITAVATTVISFLPVFAMIGAEGKLFKPLAFTKTFAIVASVVIALAVIPPAALMLFSGKVSSGKLRRIFYGAIGLIGAAVFVRGISMGSFLIGFGGVVLLLFAVYGFAQNKISESLKQKVPLVVLQKHQRKPC</sequence>
<reference evidence="2" key="1">
    <citation type="journal article" date="2014" name="Front. Microbiol.">
        <title>High frequency of phylogenetically diverse reductive dehalogenase-homologous genes in deep subseafloor sedimentary metagenomes.</title>
        <authorList>
            <person name="Kawai M."/>
            <person name="Futagami T."/>
            <person name="Toyoda A."/>
            <person name="Takaki Y."/>
            <person name="Nishi S."/>
            <person name="Hori S."/>
            <person name="Arai W."/>
            <person name="Tsubouchi T."/>
            <person name="Morono Y."/>
            <person name="Uchiyama I."/>
            <person name="Ito T."/>
            <person name="Fujiyama A."/>
            <person name="Inagaki F."/>
            <person name="Takami H."/>
        </authorList>
    </citation>
    <scope>NUCLEOTIDE SEQUENCE</scope>
    <source>
        <strain evidence="2">Expedition CK06-06</strain>
    </source>
</reference>
<dbReference type="SUPFAM" id="SSF82866">
    <property type="entry name" value="Multidrug efflux transporter AcrB transmembrane domain"/>
    <property type="match status" value="1"/>
</dbReference>
<keyword evidence="1" id="KW-0812">Transmembrane</keyword>
<feature type="transmembrane region" description="Helical" evidence="1">
    <location>
        <begin position="127"/>
        <end position="144"/>
    </location>
</feature>
<dbReference type="GO" id="GO:0042910">
    <property type="term" value="F:xenobiotic transmembrane transporter activity"/>
    <property type="evidence" value="ECO:0007669"/>
    <property type="project" value="TreeGrafter"/>
</dbReference>
<comment type="caution">
    <text evidence="2">The sequence shown here is derived from an EMBL/GenBank/DDBJ whole genome shotgun (WGS) entry which is preliminary data.</text>
</comment>
<dbReference type="AlphaFoldDB" id="X1P7K7"/>
<dbReference type="Pfam" id="PF00873">
    <property type="entry name" value="ACR_tran"/>
    <property type="match status" value="1"/>
</dbReference>